<keyword evidence="2" id="KW-1185">Reference proteome</keyword>
<reference evidence="1 2" key="1">
    <citation type="journal article" date="2022" name="bioRxiv">
        <title>An ancient truncated duplication of the anti-Mullerian hormone receptor type 2 gene is a potential conserved master sex determinant in the Pangasiidae catfish family.</title>
        <authorList>
            <person name="Wen M."/>
            <person name="Pan Q."/>
            <person name="Jouanno E."/>
            <person name="Montfort J."/>
            <person name="Zahm M."/>
            <person name="Cabau C."/>
            <person name="Klopp C."/>
            <person name="Iampietro C."/>
            <person name="Roques C."/>
            <person name="Bouchez O."/>
            <person name="Castinel A."/>
            <person name="Donnadieu C."/>
            <person name="Parrinello H."/>
            <person name="Poncet C."/>
            <person name="Belmonte E."/>
            <person name="Gautier V."/>
            <person name="Avarre J.-C."/>
            <person name="Dugue R."/>
            <person name="Gustiano R."/>
            <person name="Ha T.T.T."/>
            <person name="Campet M."/>
            <person name="Sriphairoj K."/>
            <person name="Ribolli J."/>
            <person name="de Almeida F.L."/>
            <person name="Desvignes T."/>
            <person name="Postlethwait J.H."/>
            <person name="Bucao C.F."/>
            <person name="Robinson-Rechavi M."/>
            <person name="Bobe J."/>
            <person name="Herpin A."/>
            <person name="Guiguen Y."/>
        </authorList>
    </citation>
    <scope>NUCLEOTIDE SEQUENCE [LARGE SCALE GENOMIC DNA]</scope>
    <source>
        <strain evidence="1">YG-Dec2019</strain>
    </source>
</reference>
<organism evidence="1 2">
    <name type="scientific">Pangasianodon gigas</name>
    <name type="common">Mekong giant catfish</name>
    <name type="synonym">Pangasius gigas</name>
    <dbReference type="NCBI Taxonomy" id="30993"/>
    <lineage>
        <taxon>Eukaryota</taxon>
        <taxon>Metazoa</taxon>
        <taxon>Chordata</taxon>
        <taxon>Craniata</taxon>
        <taxon>Vertebrata</taxon>
        <taxon>Euteleostomi</taxon>
        <taxon>Actinopterygii</taxon>
        <taxon>Neopterygii</taxon>
        <taxon>Teleostei</taxon>
        <taxon>Ostariophysi</taxon>
        <taxon>Siluriformes</taxon>
        <taxon>Pangasiidae</taxon>
        <taxon>Pangasianodon</taxon>
    </lineage>
</organism>
<gene>
    <name evidence="1" type="ORF">PGIGA_G00226430</name>
</gene>
<protein>
    <submittedName>
        <fullName evidence="1">Uncharacterized protein</fullName>
    </submittedName>
</protein>
<name>A0ACC5WKA3_PANGG</name>
<proteinExistence type="predicted"/>
<accession>A0ACC5WKA3</accession>
<dbReference type="Proteomes" id="UP000829447">
    <property type="component" value="Linkage Group LG6"/>
</dbReference>
<sequence>MLSISVCLLTEGLRYAESWDFEVSASSFLQFDLSMGCSKAVTPTHGVHLEFSTDCGHHWTLVTPECVPPAIGCARYTQSSIYSTPQYSQWRRVTVYLPSAANSPRTRFRWIQPHFTPGADSWSLDNVLLASGCPWMCSGHGLCNNGRCICDRDYGGVHCVPMAPLPFVLREDFNENLDPEIWPEMYGAERGMLSGEPLKSGTALIFKGEGLRMLVSQDLDCTSNLYIQFSFKFITKGIPERSHSVLLQYSVNGGIIWILLHEFYFPSSTDTLFLHLPLPPSAQTNATRFRLWQPYNNGENRSYLVLNLHTIFLFTSNVP</sequence>
<dbReference type="EMBL" id="CM040459">
    <property type="protein sequence ID" value="MCI4379302.1"/>
    <property type="molecule type" value="Genomic_DNA"/>
</dbReference>
<comment type="caution">
    <text evidence="1">The sequence shown here is derived from an EMBL/GenBank/DDBJ whole genome shotgun (WGS) entry which is preliminary data.</text>
</comment>
<evidence type="ECO:0000313" key="1">
    <source>
        <dbReference type="EMBL" id="MCI4379302.1"/>
    </source>
</evidence>
<evidence type="ECO:0000313" key="2">
    <source>
        <dbReference type="Proteomes" id="UP000829447"/>
    </source>
</evidence>